<sequence>MGKNVFPVSPCRSAHLGVRHWGNGASIRTWGHLRTRTPQHPEELRAMVAEADVDGDGRDDYIDLATIVALNTCEVHNGKW</sequence>
<reference evidence="1" key="1">
    <citation type="submission" date="2017-07" db="EMBL/GenBank/DDBJ databases">
        <title>Taro Niue Genome Assembly and Annotation.</title>
        <authorList>
            <person name="Atibalentja N."/>
            <person name="Keating K."/>
            <person name="Fields C.J."/>
        </authorList>
    </citation>
    <scope>NUCLEOTIDE SEQUENCE</scope>
    <source>
        <strain evidence="1">Niue_2</strain>
        <tissue evidence="1">Leaf</tissue>
    </source>
</reference>
<dbReference type="EMBL" id="NMUH01001060">
    <property type="protein sequence ID" value="MQL88469.1"/>
    <property type="molecule type" value="Genomic_DNA"/>
</dbReference>
<keyword evidence="2" id="KW-1185">Reference proteome</keyword>
<evidence type="ECO:0008006" key="3">
    <source>
        <dbReference type="Google" id="ProtNLM"/>
    </source>
</evidence>
<accession>A0A843VA97</accession>
<dbReference type="Proteomes" id="UP000652761">
    <property type="component" value="Unassembled WGS sequence"/>
</dbReference>
<evidence type="ECO:0000313" key="2">
    <source>
        <dbReference type="Proteomes" id="UP000652761"/>
    </source>
</evidence>
<organism evidence="1 2">
    <name type="scientific">Colocasia esculenta</name>
    <name type="common">Wild taro</name>
    <name type="synonym">Arum esculentum</name>
    <dbReference type="NCBI Taxonomy" id="4460"/>
    <lineage>
        <taxon>Eukaryota</taxon>
        <taxon>Viridiplantae</taxon>
        <taxon>Streptophyta</taxon>
        <taxon>Embryophyta</taxon>
        <taxon>Tracheophyta</taxon>
        <taxon>Spermatophyta</taxon>
        <taxon>Magnoliopsida</taxon>
        <taxon>Liliopsida</taxon>
        <taxon>Araceae</taxon>
        <taxon>Aroideae</taxon>
        <taxon>Colocasieae</taxon>
        <taxon>Colocasia</taxon>
    </lineage>
</organism>
<comment type="caution">
    <text evidence="1">The sequence shown here is derived from an EMBL/GenBank/DDBJ whole genome shotgun (WGS) entry which is preliminary data.</text>
</comment>
<protein>
    <recommendedName>
        <fullName evidence="3">EF-hand domain-containing protein</fullName>
    </recommendedName>
</protein>
<evidence type="ECO:0000313" key="1">
    <source>
        <dbReference type="EMBL" id="MQL88469.1"/>
    </source>
</evidence>
<gene>
    <name evidence="1" type="ORF">Taro_021030</name>
</gene>
<dbReference type="AlphaFoldDB" id="A0A843VA97"/>
<proteinExistence type="predicted"/>
<name>A0A843VA97_COLES</name>